<reference evidence="2 3" key="1">
    <citation type="submission" date="2020-04" db="EMBL/GenBank/DDBJ databases">
        <title>Chromosome-level genome assembly of a cyprinid fish Onychostoma macrolepis by integration of Nanopore Sequencing, Bionano and Hi-C technology.</title>
        <authorList>
            <person name="Wang D."/>
        </authorList>
    </citation>
    <scope>NUCLEOTIDE SEQUENCE [LARGE SCALE GENOMIC DNA]</scope>
    <source>
        <strain evidence="2">SWU-2019</strain>
        <tissue evidence="2">Muscle</tissue>
    </source>
</reference>
<feature type="transmembrane region" description="Helical" evidence="1">
    <location>
        <begin position="38"/>
        <end position="62"/>
    </location>
</feature>
<keyword evidence="1" id="KW-0812">Transmembrane</keyword>
<name>A0A7J6D9B0_9TELE</name>
<gene>
    <name evidence="2" type="ORF">G5714_002983</name>
</gene>
<accession>A0A7J6D9B0</accession>
<keyword evidence="3" id="KW-1185">Reference proteome</keyword>
<evidence type="ECO:0000313" key="3">
    <source>
        <dbReference type="Proteomes" id="UP000579812"/>
    </source>
</evidence>
<feature type="transmembrane region" description="Helical" evidence="1">
    <location>
        <begin position="74"/>
        <end position="98"/>
    </location>
</feature>
<comment type="caution">
    <text evidence="2">The sequence shown here is derived from an EMBL/GenBank/DDBJ whole genome shotgun (WGS) entry which is preliminary data.</text>
</comment>
<keyword evidence="1" id="KW-0472">Membrane</keyword>
<evidence type="ECO:0000313" key="2">
    <source>
        <dbReference type="EMBL" id="KAF4115494.1"/>
    </source>
</evidence>
<dbReference type="PANTHER" id="PTHR13999">
    <property type="entry name" value="INTERFERON INDUCIBLE TRANSMEMBRANE PROTEIN"/>
    <property type="match status" value="1"/>
</dbReference>
<proteinExistence type="predicted"/>
<organism evidence="2 3">
    <name type="scientific">Onychostoma macrolepis</name>
    <dbReference type="NCBI Taxonomy" id="369639"/>
    <lineage>
        <taxon>Eukaryota</taxon>
        <taxon>Metazoa</taxon>
        <taxon>Chordata</taxon>
        <taxon>Craniata</taxon>
        <taxon>Vertebrata</taxon>
        <taxon>Euteleostomi</taxon>
        <taxon>Actinopterygii</taxon>
        <taxon>Neopterygii</taxon>
        <taxon>Teleostei</taxon>
        <taxon>Ostariophysi</taxon>
        <taxon>Cypriniformes</taxon>
        <taxon>Cyprinidae</taxon>
        <taxon>Acrossocheilinae</taxon>
        <taxon>Onychostoma</taxon>
    </lineage>
</organism>
<dbReference type="Proteomes" id="UP000579812">
    <property type="component" value="Unassembled WGS sequence"/>
</dbReference>
<dbReference type="EMBL" id="JAAMOB010000003">
    <property type="protein sequence ID" value="KAF4115494.1"/>
    <property type="molecule type" value="Genomic_DNA"/>
</dbReference>
<dbReference type="PANTHER" id="PTHR13999:SF31">
    <property type="entry name" value="IFITM1-RELATED"/>
    <property type="match status" value="1"/>
</dbReference>
<sequence length="107" mass="11811">MAMQNYSAPGGIPMQGDRAYTAQPVIVSMPDQSLNDDIIFSTFNLRFCNPCCLGFVAFYNSIKARSYGTRARHLNITAVIIGSIISFVIIIIVAVKIYQAKSDYNHA</sequence>
<keyword evidence="1" id="KW-1133">Transmembrane helix</keyword>
<dbReference type="GO" id="GO:0005886">
    <property type="term" value="C:plasma membrane"/>
    <property type="evidence" value="ECO:0007669"/>
    <property type="project" value="TreeGrafter"/>
</dbReference>
<dbReference type="InterPro" id="IPR051517">
    <property type="entry name" value="IFITM_antiviral_protein"/>
</dbReference>
<dbReference type="AlphaFoldDB" id="A0A7J6D9B0"/>
<protein>
    <submittedName>
        <fullName evidence="2">Uncharacterized protein</fullName>
    </submittedName>
</protein>
<evidence type="ECO:0000256" key="1">
    <source>
        <dbReference type="SAM" id="Phobius"/>
    </source>
</evidence>